<name>A0A0N1H345_9EURO</name>
<dbReference type="PANTHER" id="PTHR48081">
    <property type="entry name" value="AB HYDROLASE SUPERFAMILY PROTEIN C4A8.06C"/>
    <property type="match status" value="1"/>
</dbReference>
<dbReference type="STRING" id="1664694.A0A0N1H345"/>
<keyword evidence="5" id="KW-1185">Reference proteome</keyword>
<dbReference type="Proteomes" id="UP000038010">
    <property type="component" value="Unassembled WGS sequence"/>
</dbReference>
<evidence type="ECO:0000259" key="3">
    <source>
        <dbReference type="Pfam" id="PF20434"/>
    </source>
</evidence>
<sequence length="308" mass="34006">MARLPSYRRVYKTIGDQEIDVDVYVPSNANRRPVIINIHGGAFMLGSARMINQDQVYDCLDRGWIVLAPNHRLCPQVDLLEGPIQDCRDLLAWLHAGALDDMADLERVFAFGTSSGGTLAMCLGFGVPHPVAGIYSMYGACNFSHPIWKKPIPNMRLPTFSDDFLQKIYSASPVPIEGGVSLEGQATGPPDFTDPRQAFALTQIANGKVPETIYPSQKWVDVDPAENISPGFPPTFIVHGTADTKVPIHLSRMLYSTLKKHRVLSGMLEAPGEEHTFAAQMKVGSSTWHIQRQGFDFLESLMKPRGQA</sequence>
<dbReference type="GeneID" id="28737150"/>
<dbReference type="VEuPathDB" id="FungiDB:AB675_5087"/>
<dbReference type="InterPro" id="IPR001375">
    <property type="entry name" value="Peptidase_S9_cat"/>
</dbReference>
<accession>A0A0N1H345</accession>
<dbReference type="InterPro" id="IPR049492">
    <property type="entry name" value="BD-FAE-like_dom"/>
</dbReference>
<dbReference type="Pfam" id="PF00326">
    <property type="entry name" value="Peptidase_S9"/>
    <property type="match status" value="1"/>
</dbReference>
<feature type="domain" description="Peptidase S9 prolyl oligopeptidase catalytic" evidence="2">
    <location>
        <begin position="218"/>
        <end position="300"/>
    </location>
</feature>
<dbReference type="GO" id="GO:0008236">
    <property type="term" value="F:serine-type peptidase activity"/>
    <property type="evidence" value="ECO:0007669"/>
    <property type="project" value="InterPro"/>
</dbReference>
<evidence type="ECO:0000259" key="2">
    <source>
        <dbReference type="Pfam" id="PF00326"/>
    </source>
</evidence>
<keyword evidence="1" id="KW-0378">Hydrolase</keyword>
<evidence type="ECO:0000313" key="5">
    <source>
        <dbReference type="Proteomes" id="UP000038010"/>
    </source>
</evidence>
<dbReference type="PANTHER" id="PTHR48081:SF3">
    <property type="entry name" value="ALPHA_BETA HYDROLASE FOLD-3 DOMAIN-CONTAINING PROTEIN"/>
    <property type="match status" value="1"/>
</dbReference>
<dbReference type="InterPro" id="IPR029058">
    <property type="entry name" value="AB_hydrolase_fold"/>
</dbReference>
<evidence type="ECO:0008006" key="6">
    <source>
        <dbReference type="Google" id="ProtNLM"/>
    </source>
</evidence>
<dbReference type="SUPFAM" id="SSF53474">
    <property type="entry name" value="alpha/beta-Hydrolases"/>
    <property type="match status" value="1"/>
</dbReference>
<proteinExistence type="predicted"/>
<dbReference type="EMBL" id="LFJN01000015">
    <property type="protein sequence ID" value="KPI39306.1"/>
    <property type="molecule type" value="Genomic_DNA"/>
</dbReference>
<dbReference type="GO" id="GO:0006508">
    <property type="term" value="P:proteolysis"/>
    <property type="evidence" value="ECO:0007669"/>
    <property type="project" value="InterPro"/>
</dbReference>
<protein>
    <recommendedName>
        <fullName evidence="6">Peptidase S9 prolyl oligopeptidase catalytic domain-containing protein</fullName>
    </recommendedName>
</protein>
<dbReference type="Pfam" id="PF20434">
    <property type="entry name" value="BD-FAE"/>
    <property type="match status" value="1"/>
</dbReference>
<dbReference type="InterPro" id="IPR050300">
    <property type="entry name" value="GDXG_lipolytic_enzyme"/>
</dbReference>
<dbReference type="AlphaFoldDB" id="A0A0N1H345"/>
<dbReference type="RefSeq" id="XP_017999269.1">
    <property type="nucleotide sequence ID" value="XM_018145270.1"/>
</dbReference>
<evidence type="ECO:0000256" key="1">
    <source>
        <dbReference type="ARBA" id="ARBA00022801"/>
    </source>
</evidence>
<gene>
    <name evidence="4" type="ORF">AB675_5087</name>
</gene>
<evidence type="ECO:0000313" key="4">
    <source>
        <dbReference type="EMBL" id="KPI39306.1"/>
    </source>
</evidence>
<comment type="caution">
    <text evidence="4">The sequence shown here is derived from an EMBL/GenBank/DDBJ whole genome shotgun (WGS) entry which is preliminary data.</text>
</comment>
<organism evidence="4 5">
    <name type="scientific">Cyphellophora attinorum</name>
    <dbReference type="NCBI Taxonomy" id="1664694"/>
    <lineage>
        <taxon>Eukaryota</taxon>
        <taxon>Fungi</taxon>
        <taxon>Dikarya</taxon>
        <taxon>Ascomycota</taxon>
        <taxon>Pezizomycotina</taxon>
        <taxon>Eurotiomycetes</taxon>
        <taxon>Chaetothyriomycetidae</taxon>
        <taxon>Chaetothyriales</taxon>
        <taxon>Cyphellophoraceae</taxon>
        <taxon>Cyphellophora</taxon>
    </lineage>
</organism>
<reference evidence="4 5" key="1">
    <citation type="submission" date="2015-06" db="EMBL/GenBank/DDBJ databases">
        <title>Draft genome of the ant-associated black yeast Phialophora attae CBS 131958.</title>
        <authorList>
            <person name="Moreno L.F."/>
            <person name="Stielow B.J."/>
            <person name="de Hoog S."/>
            <person name="Vicente V.A."/>
            <person name="Weiss V.A."/>
            <person name="de Vries M."/>
            <person name="Cruz L.M."/>
            <person name="Souza E.M."/>
        </authorList>
    </citation>
    <scope>NUCLEOTIDE SEQUENCE [LARGE SCALE GENOMIC DNA]</scope>
    <source>
        <strain evidence="4 5">CBS 131958</strain>
    </source>
</reference>
<feature type="domain" description="BD-FAE-like" evidence="3">
    <location>
        <begin position="22"/>
        <end position="125"/>
    </location>
</feature>
<dbReference type="OrthoDB" id="19653at2759"/>
<dbReference type="Gene3D" id="3.40.50.1820">
    <property type="entry name" value="alpha/beta hydrolase"/>
    <property type="match status" value="1"/>
</dbReference>